<reference evidence="9 10" key="1">
    <citation type="submission" date="2019-03" db="EMBL/GenBank/DDBJ databases">
        <title>Paraburkholderia sp. 7MH5, isolated from subtropical forest soil.</title>
        <authorList>
            <person name="Gao Z.-H."/>
            <person name="Qiu L.-H."/>
        </authorList>
    </citation>
    <scope>NUCLEOTIDE SEQUENCE [LARGE SCALE GENOMIC DNA]</scope>
    <source>
        <strain evidence="9 10">7MH5</strain>
    </source>
</reference>
<dbReference type="InterPro" id="IPR029020">
    <property type="entry name" value="Ammonium/urea_transptr"/>
</dbReference>
<evidence type="ECO:0000313" key="9">
    <source>
        <dbReference type="EMBL" id="QBQ99986.1"/>
    </source>
</evidence>
<dbReference type="AlphaFoldDB" id="A0A4P7CYR8"/>
<feature type="transmembrane region" description="Helical" evidence="8">
    <location>
        <begin position="96"/>
        <end position="113"/>
    </location>
</feature>
<dbReference type="Pfam" id="PF03253">
    <property type="entry name" value="UT"/>
    <property type="match status" value="1"/>
</dbReference>
<dbReference type="PANTHER" id="PTHR10464:SF4">
    <property type="entry name" value="UREA TRANSPORTER"/>
    <property type="match status" value="1"/>
</dbReference>
<sequence>MSTPAPAQADPDAAFASPRADASATDAPSGLAGPLRTLLRSLGQIVLQRHAGTGVCVLAALALCDPWLACAALIGATTANVCARLAGQPRTEIRDGLAGFNGALAGLAALTFAGDTGTAVALALLASAASAWIGAPLARWLRHAGLSVYSAPCLIATWAWLALGAGGTHAAAAGALAPARLAQPWLDAAAGILSGVAQTTFASGALPGLVLLAGLAWSSRRAAAYALGGAALASAIEYAFGAPPASFAAGLCGFNGALAALAASALGARAAICATMLAAALHLAAVRLGLPAMTAPFALAGWTVHGVWRLMMPAWSRPRQASASGDVPGADASAEGSTLRDEAAMPRAPQIASPIEAQMKSPIGTLAGVQIGAQTELPIGAQTGAPIEAQTGAPPGQQTEPQLGSRARSTAR</sequence>
<comment type="similarity">
    <text evidence="2">Belongs to the urea transporter family.</text>
</comment>
<dbReference type="RefSeq" id="WP_134753226.1">
    <property type="nucleotide sequence ID" value="NZ_CP038149.1"/>
</dbReference>
<evidence type="ECO:0000313" key="10">
    <source>
        <dbReference type="Proteomes" id="UP000295727"/>
    </source>
</evidence>
<evidence type="ECO:0000256" key="8">
    <source>
        <dbReference type="SAM" id="Phobius"/>
    </source>
</evidence>
<keyword evidence="6 8" id="KW-0472">Membrane</keyword>
<name>A0A4P7CYR8_9BURK</name>
<proteinExistence type="inferred from homology"/>
<feature type="transmembrane region" description="Helical" evidence="8">
    <location>
        <begin position="294"/>
        <end position="311"/>
    </location>
</feature>
<evidence type="ECO:0000256" key="6">
    <source>
        <dbReference type="ARBA" id="ARBA00023136"/>
    </source>
</evidence>
<gene>
    <name evidence="9" type="ORF">E1956_23010</name>
</gene>
<dbReference type="PANTHER" id="PTHR10464">
    <property type="entry name" value="UREA TRANSPORTER"/>
    <property type="match status" value="1"/>
</dbReference>
<evidence type="ECO:0000256" key="3">
    <source>
        <dbReference type="ARBA" id="ARBA00022475"/>
    </source>
</evidence>
<dbReference type="EMBL" id="CP038149">
    <property type="protein sequence ID" value="QBQ99986.1"/>
    <property type="molecule type" value="Genomic_DNA"/>
</dbReference>
<dbReference type="OrthoDB" id="9002779at2"/>
<feature type="region of interest" description="Disordered" evidence="7">
    <location>
        <begin position="319"/>
        <end position="349"/>
    </location>
</feature>
<comment type="subcellular location">
    <subcellularLocation>
        <location evidence="1">Cell membrane</location>
        <topology evidence="1">Multi-pass membrane protein</topology>
    </subcellularLocation>
</comment>
<dbReference type="Proteomes" id="UP000295727">
    <property type="component" value="Chromosome 2"/>
</dbReference>
<feature type="transmembrane region" description="Helical" evidence="8">
    <location>
        <begin position="188"/>
        <end position="215"/>
    </location>
</feature>
<feature type="compositionally biased region" description="Low complexity" evidence="7">
    <location>
        <begin position="1"/>
        <end position="24"/>
    </location>
</feature>
<keyword evidence="5 8" id="KW-1133">Transmembrane helix</keyword>
<feature type="region of interest" description="Disordered" evidence="7">
    <location>
        <begin position="380"/>
        <end position="412"/>
    </location>
</feature>
<dbReference type="GO" id="GO:0015204">
    <property type="term" value="F:urea transmembrane transporter activity"/>
    <property type="evidence" value="ECO:0007669"/>
    <property type="project" value="InterPro"/>
</dbReference>
<keyword evidence="3" id="KW-1003">Cell membrane</keyword>
<evidence type="ECO:0000256" key="1">
    <source>
        <dbReference type="ARBA" id="ARBA00004651"/>
    </source>
</evidence>
<keyword evidence="4 8" id="KW-0812">Transmembrane</keyword>
<evidence type="ECO:0000256" key="7">
    <source>
        <dbReference type="SAM" id="MobiDB-lite"/>
    </source>
</evidence>
<dbReference type="Gene3D" id="1.10.3430.10">
    <property type="entry name" value="Ammonium transporter AmtB like domains"/>
    <property type="match status" value="1"/>
</dbReference>
<feature type="transmembrane region" description="Helical" evidence="8">
    <location>
        <begin position="222"/>
        <end position="240"/>
    </location>
</feature>
<accession>A0A4P7CYR8</accession>
<feature type="transmembrane region" description="Helical" evidence="8">
    <location>
        <begin position="153"/>
        <end position="176"/>
    </location>
</feature>
<evidence type="ECO:0000256" key="4">
    <source>
        <dbReference type="ARBA" id="ARBA00022692"/>
    </source>
</evidence>
<organism evidence="9 10">
    <name type="scientific">Paraburkholderia pallida</name>
    <dbReference type="NCBI Taxonomy" id="2547399"/>
    <lineage>
        <taxon>Bacteria</taxon>
        <taxon>Pseudomonadati</taxon>
        <taxon>Pseudomonadota</taxon>
        <taxon>Betaproteobacteria</taxon>
        <taxon>Burkholderiales</taxon>
        <taxon>Burkholderiaceae</taxon>
        <taxon>Paraburkholderia</taxon>
    </lineage>
</organism>
<keyword evidence="10" id="KW-1185">Reference proteome</keyword>
<dbReference type="KEGG" id="ppai:E1956_23010"/>
<protein>
    <submittedName>
        <fullName evidence="9">Urea transporter</fullName>
    </submittedName>
</protein>
<evidence type="ECO:0000256" key="2">
    <source>
        <dbReference type="ARBA" id="ARBA00005914"/>
    </source>
</evidence>
<feature type="transmembrane region" description="Helical" evidence="8">
    <location>
        <begin position="119"/>
        <end position="141"/>
    </location>
</feature>
<feature type="region of interest" description="Disordered" evidence="7">
    <location>
        <begin position="1"/>
        <end position="29"/>
    </location>
</feature>
<dbReference type="InterPro" id="IPR004937">
    <property type="entry name" value="Urea_transporter"/>
</dbReference>
<dbReference type="GO" id="GO:0005886">
    <property type="term" value="C:plasma membrane"/>
    <property type="evidence" value="ECO:0007669"/>
    <property type="project" value="UniProtKB-SubCell"/>
</dbReference>
<evidence type="ECO:0000256" key="5">
    <source>
        <dbReference type="ARBA" id="ARBA00022989"/>
    </source>
</evidence>